<keyword evidence="1" id="KW-0472">Membrane</keyword>
<feature type="transmembrane region" description="Helical" evidence="1">
    <location>
        <begin position="15"/>
        <end position="35"/>
    </location>
</feature>
<comment type="caution">
    <text evidence="2">The sequence shown here is derived from an EMBL/GenBank/DDBJ whole genome shotgun (WGS) entry which is preliminary data.</text>
</comment>
<evidence type="ECO:0000313" key="2">
    <source>
        <dbReference type="EMBL" id="GAB44229.1"/>
    </source>
</evidence>
<name>A0ABQ0HEB0_9ACTN</name>
<feature type="transmembrane region" description="Helical" evidence="1">
    <location>
        <begin position="99"/>
        <end position="119"/>
    </location>
</feature>
<dbReference type="PANTHER" id="PTHR37314:SF4">
    <property type="entry name" value="UPF0700 TRANSMEMBRANE PROTEIN YOAK"/>
    <property type="match status" value="1"/>
</dbReference>
<dbReference type="InterPro" id="IPR010699">
    <property type="entry name" value="DUF1275"/>
</dbReference>
<protein>
    <recommendedName>
        <fullName evidence="4">DUF1275 family protein</fullName>
    </recommendedName>
</protein>
<evidence type="ECO:0000313" key="3">
    <source>
        <dbReference type="Proteomes" id="UP000004881"/>
    </source>
</evidence>
<evidence type="ECO:0000256" key="1">
    <source>
        <dbReference type="SAM" id="Phobius"/>
    </source>
</evidence>
<dbReference type="PANTHER" id="PTHR37314">
    <property type="entry name" value="SLR0142 PROTEIN"/>
    <property type="match status" value="1"/>
</dbReference>
<feature type="transmembrane region" description="Helical" evidence="1">
    <location>
        <begin position="42"/>
        <end position="61"/>
    </location>
</feature>
<feature type="transmembrane region" description="Helical" evidence="1">
    <location>
        <begin position="125"/>
        <end position="145"/>
    </location>
</feature>
<keyword evidence="1" id="KW-0812">Transmembrane</keyword>
<evidence type="ECO:0008006" key="4">
    <source>
        <dbReference type="Google" id="ProtNLM"/>
    </source>
</evidence>
<dbReference type="Pfam" id="PF06912">
    <property type="entry name" value="DUF1275"/>
    <property type="match status" value="1"/>
</dbReference>
<dbReference type="RefSeq" id="WP_004021084.1">
    <property type="nucleotide sequence ID" value="NZ_BAFD01000060.1"/>
</dbReference>
<dbReference type="GeneID" id="32691080"/>
<dbReference type="EMBL" id="BAFD01000060">
    <property type="protein sequence ID" value="GAB44229.1"/>
    <property type="molecule type" value="Genomic_DNA"/>
</dbReference>
<keyword evidence="1" id="KW-1133">Transmembrane helix</keyword>
<feature type="transmembrane region" description="Helical" evidence="1">
    <location>
        <begin position="184"/>
        <end position="200"/>
    </location>
</feature>
<dbReference type="Proteomes" id="UP000004881">
    <property type="component" value="Unassembled WGS sequence"/>
</dbReference>
<gene>
    <name evidence="2" type="ORF">GOTRE_060_01380</name>
</gene>
<organism evidence="2 3">
    <name type="scientific">Gordonia terrae NBRC 100016</name>
    <dbReference type="NCBI Taxonomy" id="1089454"/>
    <lineage>
        <taxon>Bacteria</taxon>
        <taxon>Bacillati</taxon>
        <taxon>Actinomycetota</taxon>
        <taxon>Actinomycetes</taxon>
        <taxon>Mycobacteriales</taxon>
        <taxon>Gordoniaceae</taxon>
        <taxon>Gordonia</taxon>
    </lineage>
</organism>
<keyword evidence="3" id="KW-1185">Reference proteome</keyword>
<accession>A0ABQ0HEB0</accession>
<sequence length="233" mass="24229">MRDAEPAQSSRRGPVYAVSLMVILTFVTGLVDAVGFLGLDRVFVGNMTGNVVILGMGAAGADDLPVAGPFAALVAFTLAAAGAGFVLRRQGTSWTSITTTLLAVGSAVLLILAALFAIPRFADSAHFEILAACATAGVMGVQACVARKLAIRDMTTVVVTSTLTQLSADLFTGGWRGWWNRRSAAILALFAGAVVGAVLLRYAHMSWAMGLAAVLTAAVCIQGHRRLRPRPTV</sequence>
<reference evidence="2 3" key="1">
    <citation type="submission" date="2012-02" db="EMBL/GenBank/DDBJ databases">
        <title>Whole genome shotgun sequence of Gordonia terrae NBRC 100016.</title>
        <authorList>
            <person name="Takarada H."/>
            <person name="Hosoyama A."/>
            <person name="Tsuchikane K."/>
            <person name="Katsumata H."/>
            <person name="Yamazaki S."/>
            <person name="Fujita N."/>
        </authorList>
    </citation>
    <scope>NUCLEOTIDE SEQUENCE [LARGE SCALE GENOMIC DNA]</scope>
    <source>
        <strain evidence="2 3">NBRC 100016</strain>
    </source>
</reference>
<proteinExistence type="predicted"/>
<feature type="transmembrane region" description="Helical" evidence="1">
    <location>
        <begin position="67"/>
        <end position="87"/>
    </location>
</feature>